<keyword evidence="1" id="KW-0597">Phosphoprotein</keyword>
<sequence>MIRPCFLVIDREFPGSISTRKLVLETAKFNVLTAYSGSEALETFRRYPALDGVVMDGEMDDISAEDLARSFKAVTPDVPIIVISVVGGPECPSADFRVESFQPAKLLETLRGLKPVESEQIEKRDEELSKEKLS</sequence>
<accession>A0A4Q7YXU2</accession>
<dbReference type="EMBL" id="SHKW01000001">
    <property type="protein sequence ID" value="RZU41973.1"/>
    <property type="molecule type" value="Genomic_DNA"/>
</dbReference>
<feature type="domain" description="Response regulatory" evidence="2">
    <location>
        <begin position="5"/>
        <end position="114"/>
    </location>
</feature>
<dbReference type="CDD" id="cd00156">
    <property type="entry name" value="REC"/>
    <property type="match status" value="1"/>
</dbReference>
<dbReference type="InterPro" id="IPR011006">
    <property type="entry name" value="CheY-like_superfamily"/>
</dbReference>
<evidence type="ECO:0000256" key="1">
    <source>
        <dbReference type="PROSITE-ProRule" id="PRU00169"/>
    </source>
</evidence>
<evidence type="ECO:0000313" key="3">
    <source>
        <dbReference type="EMBL" id="RZU41973.1"/>
    </source>
</evidence>
<feature type="modified residue" description="4-aspartylphosphate" evidence="1">
    <location>
        <position position="56"/>
    </location>
</feature>
<organism evidence="3 4">
    <name type="scientific">Edaphobacter modestus</name>
    <dbReference type="NCBI Taxonomy" id="388466"/>
    <lineage>
        <taxon>Bacteria</taxon>
        <taxon>Pseudomonadati</taxon>
        <taxon>Acidobacteriota</taxon>
        <taxon>Terriglobia</taxon>
        <taxon>Terriglobales</taxon>
        <taxon>Acidobacteriaceae</taxon>
        <taxon>Edaphobacter</taxon>
    </lineage>
</organism>
<keyword evidence="4" id="KW-1185">Reference proteome</keyword>
<dbReference type="RefSeq" id="WP_130419797.1">
    <property type="nucleotide sequence ID" value="NZ_SHKW01000001.1"/>
</dbReference>
<gene>
    <name evidence="3" type="ORF">BDD14_3515</name>
</gene>
<evidence type="ECO:0000313" key="4">
    <source>
        <dbReference type="Proteomes" id="UP000292958"/>
    </source>
</evidence>
<name>A0A4Q7YXU2_9BACT</name>
<comment type="caution">
    <text evidence="3">The sequence shown here is derived from an EMBL/GenBank/DDBJ whole genome shotgun (WGS) entry which is preliminary data.</text>
</comment>
<dbReference type="GO" id="GO:0000160">
    <property type="term" value="P:phosphorelay signal transduction system"/>
    <property type="evidence" value="ECO:0007669"/>
    <property type="project" value="InterPro"/>
</dbReference>
<evidence type="ECO:0000259" key="2">
    <source>
        <dbReference type="PROSITE" id="PS50110"/>
    </source>
</evidence>
<dbReference type="InterPro" id="IPR001789">
    <property type="entry name" value="Sig_transdc_resp-reg_receiver"/>
</dbReference>
<dbReference type="Gene3D" id="3.40.50.2300">
    <property type="match status" value="1"/>
</dbReference>
<dbReference type="Proteomes" id="UP000292958">
    <property type="component" value="Unassembled WGS sequence"/>
</dbReference>
<protein>
    <submittedName>
        <fullName evidence="3">Response regulator receiver domain-containing protein</fullName>
    </submittedName>
</protein>
<dbReference type="AlphaFoldDB" id="A0A4Q7YXU2"/>
<proteinExistence type="predicted"/>
<reference evidence="3 4" key="1">
    <citation type="submission" date="2019-02" db="EMBL/GenBank/DDBJ databases">
        <title>Genomic Encyclopedia of Archaeal and Bacterial Type Strains, Phase II (KMG-II): from individual species to whole genera.</title>
        <authorList>
            <person name="Goeker M."/>
        </authorList>
    </citation>
    <scope>NUCLEOTIDE SEQUENCE [LARGE SCALE GENOMIC DNA]</scope>
    <source>
        <strain evidence="3 4">DSM 18101</strain>
    </source>
</reference>
<dbReference type="PROSITE" id="PS50110">
    <property type="entry name" value="RESPONSE_REGULATORY"/>
    <property type="match status" value="1"/>
</dbReference>
<dbReference type="OrthoDB" id="120956at2"/>
<dbReference type="SUPFAM" id="SSF52172">
    <property type="entry name" value="CheY-like"/>
    <property type="match status" value="1"/>
</dbReference>